<keyword evidence="2" id="KW-0238">DNA-binding</keyword>
<accession>H6NLZ9</accession>
<evidence type="ECO:0000256" key="3">
    <source>
        <dbReference type="ARBA" id="ARBA00023163"/>
    </source>
</evidence>
<reference evidence="5 6" key="1">
    <citation type="journal article" date="2012" name="J. Bacteriol.">
        <title>Complete Genome Sequence of Paenibacillus mucilaginosus 3016, a Bacterium Functional as Microbial Fertilizer.</title>
        <authorList>
            <person name="Ma M."/>
            <person name="Wang Z."/>
            <person name="Li L."/>
            <person name="Jiang X."/>
            <person name="Guan D."/>
            <person name="Cao F."/>
            <person name="Chen H."/>
            <person name="Wang X."/>
            <person name="Shen D."/>
            <person name="Du B."/>
            <person name="Li J."/>
        </authorList>
    </citation>
    <scope>NUCLEOTIDE SEQUENCE [LARGE SCALE GENOMIC DNA]</scope>
    <source>
        <strain evidence="5 6">3016</strain>
    </source>
</reference>
<dbReference type="InterPro" id="IPR009057">
    <property type="entry name" value="Homeodomain-like_sf"/>
</dbReference>
<evidence type="ECO:0000313" key="5">
    <source>
        <dbReference type="EMBL" id="AFC32417.1"/>
    </source>
</evidence>
<dbReference type="Pfam" id="PF12833">
    <property type="entry name" value="HTH_18"/>
    <property type="match status" value="1"/>
</dbReference>
<proteinExistence type="predicted"/>
<evidence type="ECO:0000256" key="1">
    <source>
        <dbReference type="ARBA" id="ARBA00023015"/>
    </source>
</evidence>
<dbReference type="PANTHER" id="PTHR43280:SF2">
    <property type="entry name" value="HTH-TYPE TRANSCRIPTIONAL REGULATOR EXSA"/>
    <property type="match status" value="1"/>
</dbReference>
<protein>
    <submittedName>
        <fullName evidence="5">AraC family transcriptional regulator</fullName>
    </submittedName>
</protein>
<name>H6NLZ9_9BACL</name>
<keyword evidence="1" id="KW-0805">Transcription regulation</keyword>
<dbReference type="PROSITE" id="PS01124">
    <property type="entry name" value="HTH_ARAC_FAMILY_2"/>
    <property type="match status" value="1"/>
</dbReference>
<dbReference type="SMART" id="SM00342">
    <property type="entry name" value="HTH_ARAC"/>
    <property type="match status" value="1"/>
</dbReference>
<dbReference type="InterPro" id="IPR018060">
    <property type="entry name" value="HTH_AraC"/>
</dbReference>
<gene>
    <name evidence="5" type="ORF">PM3016_5737</name>
</gene>
<sequence>MSAGGTLRSPPGREAAVVAQAFACHPTAGPWVIQVPRTKEAEYAVIRYGMLPEHSEWTLEGTLHTVSEVKIHYMIDELLRTCDAFGPEPLPPEEEAAQRFRMRLMLERILFICLYESQAQTEKHSSAEAIEETLSYINEHYMLKLTLPMLARRAGMSGGHYTVLFKRHTGMTLTAYLHRLRIEKARQLFLQTDLPAKEIALRVGFADYFHFSKTFKKVTGTAPSVFLQQTSKNQT</sequence>
<dbReference type="EMBL" id="CP003235">
    <property type="protein sequence ID" value="AFC32417.1"/>
    <property type="molecule type" value="Genomic_DNA"/>
</dbReference>
<dbReference type="HOGENOM" id="CLU_000445_88_6_9"/>
<dbReference type="SUPFAM" id="SSF46689">
    <property type="entry name" value="Homeodomain-like"/>
    <property type="match status" value="2"/>
</dbReference>
<evidence type="ECO:0000256" key="2">
    <source>
        <dbReference type="ARBA" id="ARBA00023125"/>
    </source>
</evidence>
<organism evidence="5 6">
    <name type="scientific">Paenibacillus mucilaginosus 3016</name>
    <dbReference type="NCBI Taxonomy" id="1116391"/>
    <lineage>
        <taxon>Bacteria</taxon>
        <taxon>Bacillati</taxon>
        <taxon>Bacillota</taxon>
        <taxon>Bacilli</taxon>
        <taxon>Bacillales</taxon>
        <taxon>Paenibacillaceae</taxon>
        <taxon>Paenibacillus</taxon>
    </lineage>
</organism>
<dbReference type="GO" id="GO:0043565">
    <property type="term" value="F:sequence-specific DNA binding"/>
    <property type="evidence" value="ECO:0007669"/>
    <property type="project" value="InterPro"/>
</dbReference>
<feature type="domain" description="HTH araC/xylS-type" evidence="4">
    <location>
        <begin position="131"/>
        <end position="229"/>
    </location>
</feature>
<dbReference type="Gene3D" id="1.10.10.60">
    <property type="entry name" value="Homeodomain-like"/>
    <property type="match status" value="2"/>
</dbReference>
<dbReference type="KEGG" id="pmq:PM3016_5737"/>
<keyword evidence="6" id="KW-1185">Reference proteome</keyword>
<dbReference type="GO" id="GO:0003700">
    <property type="term" value="F:DNA-binding transcription factor activity"/>
    <property type="evidence" value="ECO:0007669"/>
    <property type="project" value="InterPro"/>
</dbReference>
<dbReference type="AlphaFoldDB" id="H6NLZ9"/>
<evidence type="ECO:0000259" key="4">
    <source>
        <dbReference type="PROSITE" id="PS01124"/>
    </source>
</evidence>
<evidence type="ECO:0000313" key="6">
    <source>
        <dbReference type="Proteomes" id="UP000007523"/>
    </source>
</evidence>
<keyword evidence="3" id="KW-0804">Transcription</keyword>
<dbReference type="STRING" id="1116391.PM3016_5737"/>
<dbReference type="PANTHER" id="PTHR43280">
    <property type="entry name" value="ARAC-FAMILY TRANSCRIPTIONAL REGULATOR"/>
    <property type="match status" value="1"/>
</dbReference>
<dbReference type="Proteomes" id="UP000007523">
    <property type="component" value="Chromosome"/>
</dbReference>